<protein>
    <submittedName>
        <fullName evidence="4">NADAR family protein</fullName>
    </submittedName>
</protein>
<comment type="catalytic activity">
    <reaction evidence="2">
        <text>2,5-diamino-6-hydroxy-4-(5-phosphoribosylamino)-pyrimidine + H2O = 2,5,6-triamino-4-hydroxypyrimidine + D-ribose 5-phosphate</text>
        <dbReference type="Rhea" id="RHEA:23436"/>
        <dbReference type="ChEBI" id="CHEBI:15377"/>
        <dbReference type="ChEBI" id="CHEBI:58614"/>
        <dbReference type="ChEBI" id="CHEBI:78346"/>
        <dbReference type="ChEBI" id="CHEBI:137796"/>
    </reaction>
</comment>
<dbReference type="RefSeq" id="WP_190923859.1">
    <property type="nucleotide sequence ID" value="NZ_JACXJA010000001.1"/>
</dbReference>
<dbReference type="InterPro" id="IPR037238">
    <property type="entry name" value="YbiA-like_sf"/>
</dbReference>
<proteinExistence type="predicted"/>
<evidence type="ECO:0000259" key="3">
    <source>
        <dbReference type="Pfam" id="PF08719"/>
    </source>
</evidence>
<dbReference type="EMBL" id="JACXJA010000001">
    <property type="protein sequence ID" value="MBD2860604.1"/>
    <property type="molecule type" value="Genomic_DNA"/>
</dbReference>
<organism evidence="4 5">
    <name type="scientific">Paenibacillus oceani</name>
    <dbReference type="NCBI Taxonomy" id="2772510"/>
    <lineage>
        <taxon>Bacteria</taxon>
        <taxon>Bacillati</taxon>
        <taxon>Bacillota</taxon>
        <taxon>Bacilli</taxon>
        <taxon>Bacillales</taxon>
        <taxon>Paenibacillaceae</taxon>
        <taxon>Paenibacillus</taxon>
    </lineage>
</organism>
<dbReference type="SUPFAM" id="SSF143990">
    <property type="entry name" value="YbiA-like"/>
    <property type="match status" value="1"/>
</dbReference>
<dbReference type="InterPro" id="IPR012816">
    <property type="entry name" value="NADAR"/>
</dbReference>
<comment type="caution">
    <text evidence="4">The sequence shown here is derived from an EMBL/GenBank/DDBJ whole genome shotgun (WGS) entry which is preliminary data.</text>
</comment>
<dbReference type="Gene3D" id="1.10.357.40">
    <property type="entry name" value="YbiA-like"/>
    <property type="match status" value="1"/>
</dbReference>
<evidence type="ECO:0000313" key="4">
    <source>
        <dbReference type="EMBL" id="MBD2860604.1"/>
    </source>
</evidence>
<sequence>MIYDIESLRNAWQAGRKFKFLFFWGHTPLADGSVNQSCFSQWWMCPFVVEGTEYSCSEQYMMAEKARMFGDEEMLAAILQAKHPKEMKAYGRAVKSFDKDVWENGRYEIVKRGNLAKFSQNPELAAYLKESNKRILVEASPRDRIWGIGMGQSNPDADNPMKWRGQNLLGFVLTEVRDELMKAEGQENESEGNRI</sequence>
<reference evidence="4" key="1">
    <citation type="submission" date="2020-09" db="EMBL/GenBank/DDBJ databases">
        <title>A novel bacterium of genus Paenibacillus, isolated from South China Sea.</title>
        <authorList>
            <person name="Huang H."/>
            <person name="Mo K."/>
            <person name="Hu Y."/>
        </authorList>
    </citation>
    <scope>NUCLEOTIDE SEQUENCE</scope>
    <source>
        <strain evidence="4">IB182363</strain>
    </source>
</reference>
<dbReference type="NCBIfam" id="TIGR02464">
    <property type="entry name" value="ribofla_fusion"/>
    <property type="match status" value="1"/>
</dbReference>
<dbReference type="Pfam" id="PF08719">
    <property type="entry name" value="NADAR"/>
    <property type="match status" value="1"/>
</dbReference>
<dbReference type="CDD" id="cd15457">
    <property type="entry name" value="NADAR"/>
    <property type="match status" value="1"/>
</dbReference>
<evidence type="ECO:0000256" key="1">
    <source>
        <dbReference type="ARBA" id="ARBA00000022"/>
    </source>
</evidence>
<name>A0A927C4E0_9BACL</name>
<comment type="catalytic activity">
    <reaction evidence="1">
        <text>5-amino-6-(5-phospho-D-ribosylamino)uracil + H2O = 5,6-diaminouracil + D-ribose 5-phosphate</text>
        <dbReference type="Rhea" id="RHEA:55020"/>
        <dbReference type="ChEBI" id="CHEBI:15377"/>
        <dbReference type="ChEBI" id="CHEBI:46252"/>
        <dbReference type="ChEBI" id="CHEBI:58453"/>
        <dbReference type="ChEBI" id="CHEBI:78346"/>
    </reaction>
</comment>
<feature type="domain" description="NADAR" evidence="3">
    <location>
        <begin position="22"/>
        <end position="180"/>
    </location>
</feature>
<accession>A0A927C4E0</accession>
<evidence type="ECO:0000256" key="2">
    <source>
        <dbReference type="ARBA" id="ARBA00000751"/>
    </source>
</evidence>
<gene>
    <name evidence="4" type="ORF">IDH45_01205</name>
</gene>
<dbReference type="Proteomes" id="UP000639396">
    <property type="component" value="Unassembled WGS sequence"/>
</dbReference>
<keyword evidence="5" id="KW-1185">Reference proteome</keyword>
<dbReference type="AlphaFoldDB" id="A0A927C4E0"/>
<evidence type="ECO:0000313" key="5">
    <source>
        <dbReference type="Proteomes" id="UP000639396"/>
    </source>
</evidence>